<feature type="non-terminal residue" evidence="2">
    <location>
        <position position="68"/>
    </location>
</feature>
<evidence type="ECO:0000313" key="2">
    <source>
        <dbReference type="EMBL" id="KAL0158338.1"/>
    </source>
</evidence>
<dbReference type="AlphaFoldDB" id="A0ABD0N9K9"/>
<feature type="region of interest" description="Disordered" evidence="1">
    <location>
        <begin position="1"/>
        <end position="68"/>
    </location>
</feature>
<protein>
    <submittedName>
        <fullName evidence="2">Uncharacterized protein</fullName>
    </submittedName>
</protein>
<gene>
    <name evidence="2" type="ORF">M9458_046414</name>
</gene>
<sequence length="68" mass="7461">MPRKKVTDVSGNGGLKRKRGGGKKKDREFSSDDEFDDFEQENTKKPGKPAAKAGLQPVTVADDVKEKI</sequence>
<evidence type="ECO:0000313" key="3">
    <source>
        <dbReference type="Proteomes" id="UP001529510"/>
    </source>
</evidence>
<dbReference type="EMBL" id="JAMKFB020000023">
    <property type="protein sequence ID" value="KAL0158338.1"/>
    <property type="molecule type" value="Genomic_DNA"/>
</dbReference>
<organism evidence="2 3">
    <name type="scientific">Cirrhinus mrigala</name>
    <name type="common">Mrigala</name>
    <dbReference type="NCBI Taxonomy" id="683832"/>
    <lineage>
        <taxon>Eukaryota</taxon>
        <taxon>Metazoa</taxon>
        <taxon>Chordata</taxon>
        <taxon>Craniata</taxon>
        <taxon>Vertebrata</taxon>
        <taxon>Euteleostomi</taxon>
        <taxon>Actinopterygii</taxon>
        <taxon>Neopterygii</taxon>
        <taxon>Teleostei</taxon>
        <taxon>Ostariophysi</taxon>
        <taxon>Cypriniformes</taxon>
        <taxon>Cyprinidae</taxon>
        <taxon>Labeoninae</taxon>
        <taxon>Labeonini</taxon>
        <taxon>Cirrhinus</taxon>
    </lineage>
</organism>
<reference evidence="2 3" key="1">
    <citation type="submission" date="2024-05" db="EMBL/GenBank/DDBJ databases">
        <title>Genome sequencing and assembly of Indian major carp, Cirrhinus mrigala (Hamilton, 1822).</title>
        <authorList>
            <person name="Mohindra V."/>
            <person name="Chowdhury L.M."/>
            <person name="Lal K."/>
            <person name="Jena J.K."/>
        </authorList>
    </citation>
    <scope>NUCLEOTIDE SEQUENCE [LARGE SCALE GENOMIC DNA]</scope>
    <source>
        <strain evidence="2">CM1030</strain>
        <tissue evidence="2">Blood</tissue>
    </source>
</reference>
<name>A0ABD0N9K9_CIRMR</name>
<feature type="compositionally biased region" description="Acidic residues" evidence="1">
    <location>
        <begin position="31"/>
        <end position="40"/>
    </location>
</feature>
<keyword evidence="3" id="KW-1185">Reference proteome</keyword>
<accession>A0ABD0N9K9</accession>
<evidence type="ECO:0000256" key="1">
    <source>
        <dbReference type="SAM" id="MobiDB-lite"/>
    </source>
</evidence>
<proteinExistence type="predicted"/>
<dbReference type="Proteomes" id="UP001529510">
    <property type="component" value="Unassembled WGS sequence"/>
</dbReference>
<comment type="caution">
    <text evidence="2">The sequence shown here is derived from an EMBL/GenBank/DDBJ whole genome shotgun (WGS) entry which is preliminary data.</text>
</comment>